<organism evidence="9 10">
    <name type="scientific">Tieghemostelium lacteum</name>
    <name type="common">Slime mold</name>
    <name type="synonym">Dictyostelium lacteum</name>
    <dbReference type="NCBI Taxonomy" id="361077"/>
    <lineage>
        <taxon>Eukaryota</taxon>
        <taxon>Amoebozoa</taxon>
        <taxon>Evosea</taxon>
        <taxon>Eumycetozoa</taxon>
        <taxon>Dictyostelia</taxon>
        <taxon>Dictyosteliales</taxon>
        <taxon>Raperosteliaceae</taxon>
        <taxon>Tieghemostelium</taxon>
    </lineage>
</organism>
<dbReference type="EMBL" id="LODT01000031">
    <property type="protein sequence ID" value="KYQ92154.1"/>
    <property type="molecule type" value="Genomic_DNA"/>
</dbReference>
<dbReference type="PROSITE" id="PS50157">
    <property type="entry name" value="ZINC_FINGER_C2H2_2"/>
    <property type="match status" value="1"/>
</dbReference>
<keyword evidence="3" id="KW-0862">Zinc</keyword>
<evidence type="ECO:0000313" key="10">
    <source>
        <dbReference type="Proteomes" id="UP000076078"/>
    </source>
</evidence>
<proteinExistence type="predicted"/>
<feature type="domain" description="C2H2-type" evidence="8">
    <location>
        <begin position="295"/>
        <end position="324"/>
    </location>
</feature>
<evidence type="ECO:0000259" key="7">
    <source>
        <dbReference type="PROSITE" id="PS50076"/>
    </source>
</evidence>
<dbReference type="InterPro" id="IPR018253">
    <property type="entry name" value="DnaJ_domain_CS"/>
</dbReference>
<dbReference type="GO" id="GO:0003676">
    <property type="term" value="F:nucleic acid binding"/>
    <property type="evidence" value="ECO:0007669"/>
    <property type="project" value="InterPro"/>
</dbReference>
<evidence type="ECO:0000256" key="5">
    <source>
        <dbReference type="SAM" id="Coils"/>
    </source>
</evidence>
<evidence type="ECO:0000256" key="6">
    <source>
        <dbReference type="SAM" id="MobiDB-lite"/>
    </source>
</evidence>
<dbReference type="InterPro" id="IPR036869">
    <property type="entry name" value="J_dom_sf"/>
</dbReference>
<evidence type="ECO:0000256" key="3">
    <source>
        <dbReference type="ARBA" id="ARBA00022833"/>
    </source>
</evidence>
<feature type="domain" description="J" evidence="7">
    <location>
        <begin position="8"/>
        <end position="74"/>
    </location>
</feature>
<dbReference type="CDD" id="cd06257">
    <property type="entry name" value="DnaJ"/>
    <property type="match status" value="1"/>
</dbReference>
<reference evidence="9 10" key="1">
    <citation type="submission" date="2015-12" db="EMBL/GenBank/DDBJ databases">
        <title>Dictyostelia acquired genes for synthesis and detection of signals that induce cell-type specialization by lateral gene transfer from prokaryotes.</title>
        <authorList>
            <person name="Gloeckner G."/>
            <person name="Schaap P."/>
        </authorList>
    </citation>
    <scope>NUCLEOTIDE SEQUENCE [LARGE SCALE GENOMIC DNA]</scope>
    <source>
        <strain evidence="9 10">TK</strain>
    </source>
</reference>
<feature type="region of interest" description="Disordered" evidence="6">
    <location>
        <begin position="310"/>
        <end position="446"/>
    </location>
</feature>
<evidence type="ECO:0000256" key="2">
    <source>
        <dbReference type="ARBA" id="ARBA00022771"/>
    </source>
</evidence>
<dbReference type="Proteomes" id="UP000076078">
    <property type="component" value="Unassembled WGS sequence"/>
</dbReference>
<dbReference type="PANTHER" id="PTHR44029">
    <property type="entry name" value="DNAJ HOMOLOG SUBFAMILY C MEMBER 21"/>
    <property type="match status" value="1"/>
</dbReference>
<name>A0A151ZE40_TIELA</name>
<dbReference type="PANTHER" id="PTHR44029:SF1">
    <property type="entry name" value="DNAJ HOMOLOG SUBFAMILY C MEMBER 21"/>
    <property type="match status" value="1"/>
</dbReference>
<dbReference type="PROSITE" id="PS00636">
    <property type="entry name" value="DNAJ_1"/>
    <property type="match status" value="1"/>
</dbReference>
<feature type="compositionally biased region" description="Basic and acidic residues" evidence="6">
    <location>
        <begin position="513"/>
        <end position="536"/>
    </location>
</feature>
<dbReference type="Gene3D" id="3.30.160.60">
    <property type="entry name" value="Classic Zinc Finger"/>
    <property type="match status" value="1"/>
</dbReference>
<dbReference type="OMA" id="RANHEES"/>
<feature type="compositionally biased region" description="Basic residues" evidence="6">
    <location>
        <begin position="354"/>
        <end position="363"/>
    </location>
</feature>
<dbReference type="InterPro" id="IPR054076">
    <property type="entry name" value="ZUO1-like_ZHD"/>
</dbReference>
<dbReference type="InterPro" id="IPR036236">
    <property type="entry name" value="Znf_C2H2_sf"/>
</dbReference>
<dbReference type="SMART" id="SM00271">
    <property type="entry name" value="DnaJ"/>
    <property type="match status" value="1"/>
</dbReference>
<evidence type="ECO:0000259" key="8">
    <source>
        <dbReference type="PROSITE" id="PS50157"/>
    </source>
</evidence>
<dbReference type="Gene3D" id="1.10.287.110">
    <property type="entry name" value="DnaJ domain"/>
    <property type="match status" value="1"/>
</dbReference>
<dbReference type="PROSITE" id="PS50076">
    <property type="entry name" value="DNAJ_2"/>
    <property type="match status" value="1"/>
</dbReference>
<dbReference type="SUPFAM" id="SSF57667">
    <property type="entry name" value="beta-beta-alpha zinc fingers"/>
    <property type="match status" value="1"/>
</dbReference>
<evidence type="ECO:0000256" key="1">
    <source>
        <dbReference type="ARBA" id="ARBA00022723"/>
    </source>
</evidence>
<dbReference type="InParanoid" id="A0A151ZE40"/>
<dbReference type="PRINTS" id="PR00625">
    <property type="entry name" value="JDOMAIN"/>
</dbReference>
<dbReference type="InterPro" id="IPR022755">
    <property type="entry name" value="Znf_C2H2_jaz"/>
</dbReference>
<dbReference type="SMART" id="SM00355">
    <property type="entry name" value="ZnF_C2H2"/>
    <property type="match status" value="2"/>
</dbReference>
<feature type="compositionally biased region" description="Basic and acidic residues" evidence="6">
    <location>
        <begin position="420"/>
        <end position="430"/>
    </location>
</feature>
<accession>A0A151ZE40</accession>
<dbReference type="PROSITE" id="PS00028">
    <property type="entry name" value="ZINC_FINGER_C2H2_1"/>
    <property type="match status" value="2"/>
</dbReference>
<evidence type="ECO:0000313" key="9">
    <source>
        <dbReference type="EMBL" id="KYQ92154.1"/>
    </source>
</evidence>
<dbReference type="Pfam" id="PF21884">
    <property type="entry name" value="ZUO1-like_ZHD"/>
    <property type="match status" value="1"/>
</dbReference>
<feature type="compositionally biased region" description="Acidic residues" evidence="6">
    <location>
        <begin position="406"/>
        <end position="416"/>
    </location>
</feature>
<dbReference type="GO" id="GO:0008270">
    <property type="term" value="F:zinc ion binding"/>
    <property type="evidence" value="ECO:0007669"/>
    <property type="project" value="UniProtKB-KW"/>
</dbReference>
<feature type="compositionally biased region" description="Basic residues" evidence="6">
    <location>
        <begin position="390"/>
        <end position="402"/>
    </location>
</feature>
<feature type="coiled-coil region" evidence="5">
    <location>
        <begin position="226"/>
        <end position="260"/>
    </location>
</feature>
<feature type="region of interest" description="Disordered" evidence="6">
    <location>
        <begin position="458"/>
        <end position="538"/>
    </location>
</feature>
<dbReference type="InterPro" id="IPR013087">
    <property type="entry name" value="Znf_C2H2_type"/>
</dbReference>
<dbReference type="SMART" id="SM00451">
    <property type="entry name" value="ZnF_U1"/>
    <property type="match status" value="2"/>
</dbReference>
<dbReference type="AlphaFoldDB" id="A0A151ZE40"/>
<keyword evidence="5" id="KW-0175">Coiled coil</keyword>
<dbReference type="Pfam" id="PF00226">
    <property type="entry name" value="DnaJ"/>
    <property type="match status" value="1"/>
</dbReference>
<feature type="compositionally biased region" description="Acidic residues" evidence="6">
    <location>
        <begin position="431"/>
        <end position="446"/>
    </location>
</feature>
<dbReference type="InterPro" id="IPR001623">
    <property type="entry name" value="DnaJ_domain"/>
</dbReference>
<dbReference type="InterPro" id="IPR051964">
    <property type="entry name" value="Chaperone_stress_response"/>
</dbReference>
<protein>
    <submittedName>
        <fullName evidence="9">DnaJ subfamily A member 5</fullName>
    </submittedName>
</protein>
<comment type="caution">
    <text evidence="9">The sequence shown here is derived from an EMBL/GenBank/DDBJ whole genome shotgun (WGS) entry which is preliminary data.</text>
</comment>
<keyword evidence="1" id="KW-0479">Metal-binding</keyword>
<dbReference type="GO" id="GO:0005737">
    <property type="term" value="C:cytoplasm"/>
    <property type="evidence" value="ECO:0007669"/>
    <property type="project" value="TreeGrafter"/>
</dbReference>
<feature type="compositionally biased region" description="Low complexity" evidence="6">
    <location>
        <begin position="476"/>
        <end position="494"/>
    </location>
</feature>
<dbReference type="OrthoDB" id="552049at2759"/>
<dbReference type="InterPro" id="IPR003604">
    <property type="entry name" value="Matrin/U1-like-C_Znf_C2H2"/>
</dbReference>
<keyword evidence="10" id="KW-1185">Reference proteome</keyword>
<dbReference type="FunCoup" id="A0A151ZE40">
    <property type="interactions" value="576"/>
</dbReference>
<evidence type="ECO:0000256" key="4">
    <source>
        <dbReference type="PROSITE-ProRule" id="PRU00042"/>
    </source>
</evidence>
<sequence>MSTKTITCYYETLGVSRTCTNDELKQSYRKLALVWHPDKNQHQIELAEEKFKEINQAYSLLSDPNERKWYDDHREAILRGGKGGAEDGDDKDDINLWAYFNSNCYDGYVDSNEQSFYQVYEEVFENIDREEESNTEANDRHFYAPRFGNSKTEPSDVLKFYSHWKNFVTKKKFASADVYQLSQAPNRQIKRLMEKENQKERSRARQAFNDKVRHLAQFVYTRDRRITEYQQKLVEEQAEKQRLREEREREEDELRKELIKKFKQDKQAEYERDKAAGLYDNFYEEDQDNDSSEPFNCYICEKTFKSSRQLQNHENSNKHKQQLAKAKSSVVTSADDNLTVEEISENTTVQQSTKSKKKKKKSSQKQQQQQQVQKEESDDDDDFVYGMVNKSKKNKNKSKFKNIKVEEDDDEEEEENVNIKQDKNNNSKIEEGDDDDEDEDIEDEELINSMLKNFKIEKSSHKNQNLNDNENDVPLKKSTSKNQNLNNNNNNSLDSDSDNEKEKVNNTPKKIGKAKEKRLQRAEKKQKQEQEQKQKDGGIMICNVCKEEFTTRNKLFQHINQTKHAQAIVETPKSTGKKK</sequence>
<dbReference type="STRING" id="361077.A0A151ZE40"/>
<dbReference type="Pfam" id="PF12171">
    <property type="entry name" value="zf-C2H2_jaz"/>
    <property type="match status" value="1"/>
</dbReference>
<gene>
    <name evidence="9" type="ORF">DLAC_06996</name>
</gene>
<keyword evidence="2 4" id="KW-0863">Zinc-finger</keyword>
<dbReference type="SUPFAM" id="SSF46565">
    <property type="entry name" value="Chaperone J-domain"/>
    <property type="match status" value="1"/>
</dbReference>